<dbReference type="InterPro" id="IPR027443">
    <property type="entry name" value="IPNS-like_sf"/>
</dbReference>
<proteinExistence type="inferred from homology"/>
<dbReference type="SUPFAM" id="SSF51197">
    <property type="entry name" value="Clavaminate synthase-like"/>
    <property type="match status" value="1"/>
</dbReference>
<dbReference type="Pfam" id="PF14559">
    <property type="entry name" value="TPR_19"/>
    <property type="match status" value="1"/>
</dbReference>
<reference evidence="5" key="1">
    <citation type="submission" date="2022-06" db="EMBL/GenBank/DDBJ databases">
        <title>Sphingomonas sp. nov. isolated from rhizosphere soil of tomato.</title>
        <authorList>
            <person name="Dong H."/>
            <person name="Gao R."/>
        </authorList>
    </citation>
    <scope>NUCLEOTIDE SEQUENCE</scope>
    <source>
        <strain evidence="5">MMSM24</strain>
    </source>
</reference>
<keyword evidence="6" id="KW-1185">Reference proteome</keyword>
<dbReference type="Proteomes" id="UP001165565">
    <property type="component" value="Unassembled WGS sequence"/>
</dbReference>
<evidence type="ECO:0000313" key="6">
    <source>
        <dbReference type="Proteomes" id="UP001165565"/>
    </source>
</evidence>
<keyword evidence="3" id="KW-0560">Oxidoreductase</keyword>
<evidence type="ECO:0000259" key="4">
    <source>
        <dbReference type="Pfam" id="PF05118"/>
    </source>
</evidence>
<dbReference type="InterPro" id="IPR007803">
    <property type="entry name" value="Asp/Arg/Pro-Hydrxlase"/>
</dbReference>
<evidence type="ECO:0000313" key="5">
    <source>
        <dbReference type="EMBL" id="MCW6535569.1"/>
    </source>
</evidence>
<dbReference type="Gene3D" id="1.25.40.10">
    <property type="entry name" value="Tetratricopeptide repeat domain"/>
    <property type="match status" value="1"/>
</dbReference>
<dbReference type="EMBL" id="JANFAV010000007">
    <property type="protein sequence ID" value="MCW6535569.1"/>
    <property type="molecule type" value="Genomic_DNA"/>
</dbReference>
<dbReference type="InterPro" id="IPR011990">
    <property type="entry name" value="TPR-like_helical_dom_sf"/>
</dbReference>
<protein>
    <submittedName>
        <fullName evidence="5">Aspartyl/asparaginyl beta-hydroxylase domain-containing protein</fullName>
    </submittedName>
</protein>
<dbReference type="Pfam" id="PF05118">
    <property type="entry name" value="Asp_Arg_Hydrox"/>
    <property type="match status" value="1"/>
</dbReference>
<dbReference type="PANTHER" id="PTHR46332">
    <property type="entry name" value="ASPARTATE BETA-HYDROXYLASE DOMAIN-CONTAINING PROTEIN 2"/>
    <property type="match status" value="1"/>
</dbReference>
<gene>
    <name evidence="5" type="ORF">NEE01_12340</name>
</gene>
<dbReference type="PANTHER" id="PTHR46332:SF5">
    <property type="entry name" value="ASPARTATE BETA-HYDROXYLASE DOMAIN CONTAINING 2"/>
    <property type="match status" value="1"/>
</dbReference>
<evidence type="ECO:0000256" key="2">
    <source>
        <dbReference type="ARBA" id="ARBA00022964"/>
    </source>
</evidence>
<dbReference type="GO" id="GO:0051213">
    <property type="term" value="F:dioxygenase activity"/>
    <property type="evidence" value="ECO:0007669"/>
    <property type="project" value="UniProtKB-KW"/>
</dbReference>
<evidence type="ECO:0000256" key="3">
    <source>
        <dbReference type="ARBA" id="ARBA00023002"/>
    </source>
</evidence>
<sequence>MTANGGADRGVEQALAAGDFGRALELLRAASAANPGDIDTLLKLAGVSRAAGRPREALDAVHRALALSPLHFTALLLRASLLQRLDEAKAGEAWGEALAQRPAGALPPPLAAAVAEAEARHAAWLAAREERLAAAMAPVEATAGDDERRRIARFRSNALRRTRPFHSEPTHFFFPELTEREFHPRARFPWLTDLEAATEEIAAELQALLAANRAELVPYIQYPDHLPMRQWQPLNHNPDWSAIHLLQNGRRIDGNADQCPRTMALIDRLPQPDVPGASPNAMFSLLAPRTHIPPHVGVSNARLVCHLPLIVPEGCWFRVGGERRDWRRGEAFVFDDTIEHEAMNPSDRLRVVFIFDVWHPDLSPTERAAVTALIEAEGKGESARL</sequence>
<organism evidence="5 6">
    <name type="scientific">Sphingomonas lycopersici</name>
    <dbReference type="NCBI Taxonomy" id="2951807"/>
    <lineage>
        <taxon>Bacteria</taxon>
        <taxon>Pseudomonadati</taxon>
        <taxon>Pseudomonadota</taxon>
        <taxon>Alphaproteobacteria</taxon>
        <taxon>Sphingomonadales</taxon>
        <taxon>Sphingomonadaceae</taxon>
        <taxon>Sphingomonas</taxon>
    </lineage>
</organism>
<evidence type="ECO:0000256" key="1">
    <source>
        <dbReference type="ARBA" id="ARBA00007730"/>
    </source>
</evidence>
<dbReference type="RefSeq" id="WP_265269137.1">
    <property type="nucleotide sequence ID" value="NZ_JANFAV010000007.1"/>
</dbReference>
<dbReference type="SUPFAM" id="SSF48452">
    <property type="entry name" value="TPR-like"/>
    <property type="match status" value="1"/>
</dbReference>
<dbReference type="AlphaFoldDB" id="A0AA41ZES8"/>
<dbReference type="GO" id="GO:0016020">
    <property type="term" value="C:membrane"/>
    <property type="evidence" value="ECO:0007669"/>
    <property type="project" value="TreeGrafter"/>
</dbReference>
<comment type="caution">
    <text evidence="5">The sequence shown here is derived from an EMBL/GenBank/DDBJ whole genome shotgun (WGS) entry which is preliminary data.</text>
</comment>
<name>A0AA41ZES8_9SPHN</name>
<dbReference type="Gene3D" id="2.60.120.330">
    <property type="entry name" value="B-lactam Antibiotic, Isopenicillin N Synthase, Chain"/>
    <property type="match status" value="1"/>
</dbReference>
<comment type="similarity">
    <text evidence="1">Belongs to the aspartyl/asparaginyl beta-hydroxylase family.</text>
</comment>
<dbReference type="InterPro" id="IPR051821">
    <property type="entry name" value="Asp/Asn_beta-hydroxylase"/>
</dbReference>
<keyword evidence="2" id="KW-0223">Dioxygenase</keyword>
<accession>A0AA41ZES8</accession>
<feature type="domain" description="Aspartyl/asparaginy/proline hydroxylase" evidence="4">
    <location>
        <begin position="196"/>
        <end position="360"/>
    </location>
</feature>